<dbReference type="RefSeq" id="XP_018819818.2">
    <property type="nucleotide sequence ID" value="XM_018964273.2"/>
</dbReference>
<evidence type="ECO:0000313" key="4">
    <source>
        <dbReference type="RefSeq" id="XP_018819818.2"/>
    </source>
</evidence>
<dbReference type="SUPFAM" id="SSF56112">
    <property type="entry name" value="Protein kinase-like (PK-like)"/>
    <property type="match status" value="1"/>
</dbReference>
<dbReference type="Gene3D" id="3.30.200.20">
    <property type="entry name" value="Phosphorylase Kinase, domain 1"/>
    <property type="match status" value="1"/>
</dbReference>
<evidence type="ECO:0000313" key="3">
    <source>
        <dbReference type="Proteomes" id="UP000235220"/>
    </source>
</evidence>
<feature type="compositionally biased region" description="Low complexity" evidence="1">
    <location>
        <begin position="15"/>
        <end position="54"/>
    </location>
</feature>
<dbReference type="OrthoDB" id="4062651at2759"/>
<feature type="region of interest" description="Disordered" evidence="1">
    <location>
        <begin position="259"/>
        <end position="307"/>
    </location>
</feature>
<feature type="domain" description="Protein kinase" evidence="2">
    <location>
        <begin position="89"/>
        <end position="434"/>
    </location>
</feature>
<dbReference type="Proteomes" id="UP000235220">
    <property type="component" value="Chromosome 14"/>
</dbReference>
<protein>
    <submittedName>
        <fullName evidence="4">LysM domain receptor-like kinase 3</fullName>
    </submittedName>
</protein>
<proteinExistence type="predicted"/>
<dbReference type="InParanoid" id="A0A2I4EKA1"/>
<dbReference type="PANTHER" id="PTHR46863">
    <property type="entry name" value="OS09G0572100 PROTEIN"/>
    <property type="match status" value="1"/>
</dbReference>
<evidence type="ECO:0000256" key="1">
    <source>
        <dbReference type="SAM" id="MobiDB-lite"/>
    </source>
</evidence>
<dbReference type="GO" id="GO:0005524">
    <property type="term" value="F:ATP binding"/>
    <property type="evidence" value="ECO:0007669"/>
    <property type="project" value="InterPro"/>
</dbReference>
<dbReference type="InterPro" id="IPR000719">
    <property type="entry name" value="Prot_kinase_dom"/>
</dbReference>
<organism evidence="3 4">
    <name type="scientific">Juglans regia</name>
    <name type="common">English walnut</name>
    <dbReference type="NCBI Taxonomy" id="51240"/>
    <lineage>
        <taxon>Eukaryota</taxon>
        <taxon>Viridiplantae</taxon>
        <taxon>Streptophyta</taxon>
        <taxon>Embryophyta</taxon>
        <taxon>Tracheophyta</taxon>
        <taxon>Spermatophyta</taxon>
        <taxon>Magnoliopsida</taxon>
        <taxon>eudicotyledons</taxon>
        <taxon>Gunneridae</taxon>
        <taxon>Pentapetalae</taxon>
        <taxon>rosids</taxon>
        <taxon>fabids</taxon>
        <taxon>Fagales</taxon>
        <taxon>Juglandaceae</taxon>
        <taxon>Juglans</taxon>
    </lineage>
</organism>
<dbReference type="InterPro" id="IPR011009">
    <property type="entry name" value="Kinase-like_dom_sf"/>
</dbReference>
<evidence type="ECO:0000259" key="2">
    <source>
        <dbReference type="PROSITE" id="PS50011"/>
    </source>
</evidence>
<accession>A0A2I4EKA1</accession>
<dbReference type="Gene3D" id="1.10.510.10">
    <property type="entry name" value="Transferase(Phosphotransferase) domain 1"/>
    <property type="match status" value="1"/>
</dbReference>
<sequence length="456" mass="50508">MPMCKSKMAIDAALPTSAPRTSRTPRSSKSRPTSTPFVSVSSSSSADPSTSNTTGGALYPSTTSTTSSSRTSLSGLRHSLPENPHIYDYSEICSATNNFLSDTYTSASSTRSWHCTLRGKDVLVFQRKFRRSIDMPHLRQLLSVICRSHHGSIIKLLGASVSGVHIFLVYDFVVGANLSDCLRNPRNRSFTVLSTWISRMQIATDLAHGLDYIHHKTGLNMRLVHNHIKSSSIVVTEPSFNVKICHFGAAQLCGEIDEDQGQEDRASGSSASYKAEIQEVSEEEDSKKKSISKLKRSDSRKQQFEGVRGYMSPEFQSTGIPTQKSDVYAFGIVILELLTGEEPLKFKYEKGDYVRTSVIDTARMAIEGGGSGDGDDGKGMEWRLRRWVDSKLRDSFPVEVVEKLTRLALDCVHVDPDERPNMGRVAGKISKMYLESRIWSDSVRMPANISVSFAPR</sequence>
<reference evidence="4" key="1">
    <citation type="submission" date="2025-08" db="UniProtKB">
        <authorList>
            <consortium name="RefSeq"/>
        </authorList>
    </citation>
    <scope>IDENTIFICATION</scope>
    <source>
        <tissue evidence="4">Leaves</tissue>
    </source>
</reference>
<dbReference type="PROSITE" id="PS50011">
    <property type="entry name" value="PROTEIN_KINASE_DOM"/>
    <property type="match status" value="1"/>
</dbReference>
<feature type="region of interest" description="Disordered" evidence="1">
    <location>
        <begin position="1"/>
        <end position="75"/>
    </location>
</feature>
<dbReference type="GO" id="GO:0004672">
    <property type="term" value="F:protein kinase activity"/>
    <property type="evidence" value="ECO:0007669"/>
    <property type="project" value="InterPro"/>
</dbReference>
<keyword evidence="3" id="KW-1185">Reference proteome</keyword>
<dbReference type="FunCoup" id="A0A2I4EKA1">
    <property type="interactions" value="2816"/>
</dbReference>
<dbReference type="PANTHER" id="PTHR46863:SF1">
    <property type="entry name" value="PROTEIN KINASE SUPERFAMILY PROTEIN"/>
    <property type="match status" value="1"/>
</dbReference>
<dbReference type="InterPro" id="IPR001245">
    <property type="entry name" value="Ser-Thr/Tyr_kinase_cat_dom"/>
</dbReference>
<gene>
    <name evidence="4" type="primary">LOC108990333</name>
</gene>
<dbReference type="GeneID" id="108990333"/>
<dbReference type="Pfam" id="PF00069">
    <property type="entry name" value="Pkinase"/>
    <property type="match status" value="1"/>
</dbReference>
<feature type="compositionally biased region" description="Low complexity" evidence="1">
    <location>
        <begin position="61"/>
        <end position="74"/>
    </location>
</feature>
<name>A0A2I4EKA1_JUGRE</name>
<dbReference type="Pfam" id="PF07714">
    <property type="entry name" value="PK_Tyr_Ser-Thr"/>
    <property type="match status" value="1"/>
</dbReference>
<dbReference type="AlphaFoldDB" id="A0A2I4EKA1"/>
<dbReference type="KEGG" id="jre:108990333"/>